<proteinExistence type="predicted"/>
<dbReference type="GeneID" id="36407148"/>
<name>A0A0P1ALK2_PLAHL</name>
<sequence length="90" mass="10388">MPVSNNLKKAQKTRSDPYKFAKTYNLDVNWKMTTSNMEKVVNTFKQTKVKTIVKTLRKVKLNNDTASLKAINKTTAEYDKLKVWTCTAIE</sequence>
<evidence type="ECO:0000313" key="2">
    <source>
        <dbReference type="Proteomes" id="UP000054928"/>
    </source>
</evidence>
<keyword evidence="2" id="KW-1185">Reference proteome</keyword>
<protein>
    <submittedName>
        <fullName evidence="1">Uncharacterized protein</fullName>
    </submittedName>
</protein>
<dbReference type="AlphaFoldDB" id="A0A0P1ALK2"/>
<dbReference type="EMBL" id="CCYD01000610">
    <property type="protein sequence ID" value="CEG41764.1"/>
    <property type="molecule type" value="Genomic_DNA"/>
</dbReference>
<dbReference type="Proteomes" id="UP000054928">
    <property type="component" value="Unassembled WGS sequence"/>
</dbReference>
<reference evidence="2" key="1">
    <citation type="submission" date="2014-09" db="EMBL/GenBank/DDBJ databases">
        <authorList>
            <person name="Sharma Rahul"/>
            <person name="Thines Marco"/>
        </authorList>
    </citation>
    <scope>NUCLEOTIDE SEQUENCE [LARGE SCALE GENOMIC DNA]</scope>
</reference>
<dbReference type="OrthoDB" id="121807at2759"/>
<accession>A0A0P1ALK2</accession>
<organism evidence="1 2">
    <name type="scientific">Plasmopara halstedii</name>
    <name type="common">Downy mildew of sunflower</name>
    <dbReference type="NCBI Taxonomy" id="4781"/>
    <lineage>
        <taxon>Eukaryota</taxon>
        <taxon>Sar</taxon>
        <taxon>Stramenopiles</taxon>
        <taxon>Oomycota</taxon>
        <taxon>Peronosporomycetes</taxon>
        <taxon>Peronosporales</taxon>
        <taxon>Peronosporaceae</taxon>
        <taxon>Plasmopara</taxon>
    </lineage>
</organism>
<evidence type="ECO:0000313" key="1">
    <source>
        <dbReference type="EMBL" id="CEG41764.1"/>
    </source>
</evidence>
<dbReference type="RefSeq" id="XP_024578133.1">
    <property type="nucleotide sequence ID" value="XM_024727568.1"/>
</dbReference>